<keyword evidence="1" id="KW-0406">Ion transport</keyword>
<dbReference type="AGR" id="MGI:1100495"/>
<dbReference type="PANTHER" id="PTHR12733:SF3">
    <property type="entry name" value="ATP SYNTHASE F(0) COMPLEX SUBUNIT B1, MITOCHONDRIAL"/>
    <property type="match status" value="1"/>
</dbReference>
<dbReference type="PeptideAtlas" id="Q80W36"/>
<comment type="similarity">
    <text evidence="1">Belongs to the eukaryotic ATPase B chain family.</text>
</comment>
<evidence type="ECO:0000313" key="3">
    <source>
        <dbReference type="MGI" id="MGI:1100495"/>
    </source>
</evidence>
<dbReference type="UCSC" id="uc008qvn.1">
    <property type="organism name" value="mouse"/>
</dbReference>
<comment type="subcellular location">
    <subcellularLocation>
        <location evidence="1">Mitochondrion</location>
    </subcellularLocation>
    <subcellularLocation>
        <location evidence="1">Mitochondrion inner membrane</location>
    </subcellularLocation>
</comment>
<dbReference type="GO" id="GO:0045259">
    <property type="term" value="C:proton-transporting ATP synthase complex"/>
    <property type="evidence" value="ECO:0007669"/>
    <property type="project" value="UniProtKB-KW"/>
</dbReference>
<dbReference type="EMBL" id="BC049640">
    <property type="protein sequence ID" value="AAH49640.1"/>
    <property type="molecule type" value="mRNA"/>
</dbReference>
<protein>
    <recommendedName>
        <fullName evidence="1">ATP synthase subunit b</fullName>
    </recommendedName>
</protein>
<proteinExistence type="evidence at transcript level"/>
<dbReference type="GO" id="GO:0015986">
    <property type="term" value="P:proton motive force-driven ATP synthesis"/>
    <property type="evidence" value="ECO:0007669"/>
    <property type="project" value="UniProtKB-UniRule"/>
</dbReference>
<accession>Q80W36</accession>
<sequence length="73" mass="7703">MLSRVVLSAAATAAPCLKNAAALGPGVLQATRAFHTGQPRLAPLPPLPEYGGKVRLGLIPEDLACIFYPKKYM</sequence>
<keyword evidence="1" id="KW-0375">Hydrogen ion transport</keyword>
<keyword evidence="1" id="KW-0999">Mitochondrion inner membrane</keyword>
<dbReference type="GO" id="GO:0015078">
    <property type="term" value="F:proton transmembrane transporter activity"/>
    <property type="evidence" value="ECO:0007669"/>
    <property type="project" value="UniProtKB-UniRule"/>
</dbReference>
<keyword evidence="1" id="KW-0472">Membrane</keyword>
<name>Q80W36_MOUSE</name>
<dbReference type="AlphaFoldDB" id="Q80W36"/>
<evidence type="ECO:0000313" key="2">
    <source>
        <dbReference type="EMBL" id="AAH49640.1"/>
    </source>
</evidence>
<keyword evidence="1" id="KW-0138">CF(0)</keyword>
<comment type="subunit">
    <text evidence="1">F-type ATPases have 2 components, CF(1) - the catalytic core - and CF(0) - the membrane proton channel. CF(1) and CF(0) have multiple subunits.</text>
</comment>
<dbReference type="PANTHER" id="PTHR12733">
    <property type="entry name" value="MITOCHONDRIAL ATP SYNTHASE B CHAIN"/>
    <property type="match status" value="1"/>
</dbReference>
<dbReference type="MGI" id="MGI:1100495">
    <property type="gene designation" value="Atp5pb"/>
</dbReference>
<organism evidence="2">
    <name type="scientific">Mus musculus</name>
    <name type="common">Mouse</name>
    <dbReference type="NCBI Taxonomy" id="10090"/>
    <lineage>
        <taxon>Eukaryota</taxon>
        <taxon>Metazoa</taxon>
        <taxon>Chordata</taxon>
        <taxon>Craniata</taxon>
        <taxon>Vertebrata</taxon>
        <taxon>Euteleostomi</taxon>
        <taxon>Mammalia</taxon>
        <taxon>Eutheria</taxon>
        <taxon>Euarchontoglires</taxon>
        <taxon>Glires</taxon>
        <taxon>Rodentia</taxon>
        <taxon>Myomorpha</taxon>
        <taxon>Muroidea</taxon>
        <taxon>Muridae</taxon>
        <taxon>Murinae</taxon>
        <taxon>Mus</taxon>
        <taxon>Mus</taxon>
    </lineage>
</organism>
<keyword evidence="1" id="KW-0496">Mitochondrion</keyword>
<gene>
    <name evidence="3" type="primary">Atp5pb</name>
    <name evidence="2" type="synonym">Atp5f1</name>
</gene>
<comment type="function">
    <text evidence="1">Subunit b, of the mitochondrial membrane ATP synthase complex (F(1)F(0) ATP synthase or Complex V) that produces ATP from ADP in the presence of a proton gradient across the membrane which is generated by electron transport complexes of the respiratory chain. ATP synthase complex consist of a soluble F(1) head domain - the catalytic core - and a membrane F(1) domain - the membrane proton channel. These two domains are linked by a central stalk rotating inside the F(1) region and a stationary peripheral stalk. During catalysis, ATP synthesis in the catalytic domain of F(1) is coupled via a rotary mechanism of the central stalk subunits to proton translocation. In vivo, can only synthesize ATP although its ATP hydrolase activity can be activated artificially in vitro. Part of the complex F(0) domain. Part of the complex F(0) domain and the peripheric stalk, which acts as a stator to hold the catalytic alpha(3)beta(3) subcomplex and subunit a/ATP6 static relative to the rotary elements.</text>
</comment>
<evidence type="ECO:0000256" key="1">
    <source>
        <dbReference type="RuleBase" id="RU368017"/>
    </source>
</evidence>
<dbReference type="InterPro" id="IPR013837">
    <property type="entry name" value="ATP_synth_F0_suB"/>
</dbReference>
<reference evidence="2" key="1">
    <citation type="journal article" date="2004" name="Genome Res.">
        <title>The status, quality, and expansion of the NIH full-length cDNA project: the Mammalian Gene Collection (MGC).</title>
        <authorList>
            <consortium name="The MGC Project Team"/>
            <person name="Gerhard D.S."/>
            <person name="Wagner L."/>
            <person name="Feingold E.A."/>
            <person name="Shenmen C.M."/>
            <person name="Grouse L.H."/>
            <person name="Schuler G."/>
            <person name="Klein S.L."/>
            <person name="Old S."/>
            <person name="Rasooly R."/>
            <person name="Good P."/>
            <person name="Guyer M."/>
            <person name="Peck A.M."/>
            <person name="Derge J.G."/>
            <person name="Lipman D."/>
            <person name="Collins F.S."/>
            <person name="Jang W."/>
            <person name="Sherry S."/>
            <person name="Feolo M."/>
            <person name="Misquitta L."/>
            <person name="Lee E."/>
            <person name="Rotmistrovsky K."/>
            <person name="Greenhut S.F."/>
            <person name="Schaefer C.F."/>
            <person name="Buetow K."/>
            <person name="Bonner T.I."/>
            <person name="Haussler D."/>
            <person name="Kent J."/>
            <person name="Kiekhaus M."/>
            <person name="Furey T."/>
            <person name="Brent M."/>
            <person name="Prange C."/>
            <person name="Schreiber K."/>
            <person name="Shapiro N."/>
            <person name="Bhat N.K."/>
            <person name="Hopkins R.F."/>
            <person name="Hsie F."/>
            <person name="Driscoll T."/>
            <person name="Soares M.B."/>
            <person name="Casavant T.L."/>
            <person name="Scheetz T.E."/>
            <person name="Brown-stein M.J."/>
            <person name="Usdin T.B."/>
            <person name="Toshiyuki S."/>
            <person name="Carninci P."/>
            <person name="Piao Y."/>
            <person name="Dudekula D.B."/>
            <person name="Ko M.S."/>
            <person name="Kawakami K."/>
            <person name="Suzuki Y."/>
            <person name="Sugano S."/>
            <person name="Gruber C.E."/>
            <person name="Smith M.R."/>
            <person name="Simmons B."/>
            <person name="Moore T."/>
            <person name="Waterman R."/>
            <person name="Johnson S.L."/>
            <person name="Ruan Y."/>
            <person name="Wei C.L."/>
            <person name="Mathavan S."/>
            <person name="Gunaratne P.H."/>
            <person name="Wu J."/>
            <person name="Garcia A.M."/>
            <person name="Hulyk S.W."/>
            <person name="Fuh E."/>
            <person name="Yuan Y."/>
            <person name="Sneed A."/>
            <person name="Kowis C."/>
            <person name="Hodgson A."/>
            <person name="Muzny D.M."/>
            <person name="McPherson J."/>
            <person name="Gibbs R.A."/>
            <person name="Fahey J."/>
            <person name="Helton E."/>
            <person name="Ketteman M."/>
            <person name="Madan A."/>
            <person name="Rodrigues S."/>
            <person name="Sanchez A."/>
            <person name="Whiting M."/>
            <person name="Madari A."/>
            <person name="Young A.C."/>
            <person name="Wetherby K.D."/>
            <person name="Granite S.J."/>
            <person name="Kwong P.N."/>
            <person name="Brinkley C.P."/>
            <person name="Pearson R.L."/>
            <person name="Bouffard G.G."/>
            <person name="Blakesly R.W."/>
            <person name="Green E.D."/>
            <person name="Dickson M.C."/>
            <person name="Rodriguez A.C."/>
            <person name="Grimwood J."/>
            <person name="Schmutz J."/>
            <person name="Myers R.M."/>
            <person name="Butterfield Y.S."/>
            <person name="Griffith M."/>
            <person name="Griffith O.L."/>
            <person name="Krzywinski M.I."/>
            <person name="Liao N."/>
            <person name="Morin R."/>
            <person name="Morrin R."/>
            <person name="Palmquist D."/>
            <person name="Petrescu A.S."/>
            <person name="Skalska U."/>
            <person name="Smailus D.E."/>
            <person name="Stott J.M."/>
            <person name="Schnerch A."/>
            <person name="Schein J.E."/>
            <person name="Jones S.J."/>
            <person name="Holt R.A."/>
            <person name="Baross A."/>
            <person name="Marra M.A."/>
            <person name="Clifton S."/>
            <person name="Makowski K.A."/>
            <person name="Bosak S."/>
            <person name="Malek J."/>
        </authorList>
    </citation>
    <scope>NUCLEOTIDE SEQUENCE [LARGE SCALE MRNA]</scope>
    <source>
        <tissue evidence="2">Brain</tissue>
    </source>
</reference>
<dbReference type="GO" id="GO:0005743">
    <property type="term" value="C:mitochondrial inner membrane"/>
    <property type="evidence" value="ECO:0007669"/>
    <property type="project" value="UniProtKB-SubCell"/>
</dbReference>
<keyword evidence="1" id="KW-0813">Transport</keyword>